<gene>
    <name evidence="1" type="ORF">GO495_03090</name>
</gene>
<dbReference type="AlphaFoldDB" id="A0A6N8J5R7"/>
<proteinExistence type="predicted"/>
<name>A0A6N8J5R7_9BACT</name>
<dbReference type="RefSeq" id="WP_157298224.1">
    <property type="nucleotide sequence ID" value="NZ_BAAAZB010000005.1"/>
</dbReference>
<reference evidence="1 2" key="1">
    <citation type="submission" date="2019-12" db="EMBL/GenBank/DDBJ databases">
        <title>The draft genomic sequence of strain Chitinophaga oryziterrae JCM 16595.</title>
        <authorList>
            <person name="Zhang X."/>
        </authorList>
    </citation>
    <scope>NUCLEOTIDE SEQUENCE [LARGE SCALE GENOMIC DNA]</scope>
    <source>
        <strain evidence="1 2">JCM 16595</strain>
    </source>
</reference>
<sequence>MDFTGYQLYFQTVLNGEQTIHPYENPAYVNYTRLNWARQQRWFKVGELNNELAGLIKSIKSGQQWVVITEPWCGDAAHTLPFIHKLIQLNPFIRLDLQLRDTPPLLIEHYLTGPNQSRSIPKLIIRNDDGNDLLVWGPRPLACQQLYNRLRAEQAEDEETKLQLQNWYNHDKGKSFQQELLTALTIISRADADSTL</sequence>
<comment type="caution">
    <text evidence="1">The sequence shown here is derived from an EMBL/GenBank/DDBJ whole genome shotgun (WGS) entry which is preliminary data.</text>
</comment>
<dbReference type="OrthoDB" id="6120799at2"/>
<evidence type="ECO:0000313" key="2">
    <source>
        <dbReference type="Proteomes" id="UP000468388"/>
    </source>
</evidence>
<dbReference type="EMBL" id="WRXO01000001">
    <property type="protein sequence ID" value="MVT39559.1"/>
    <property type="molecule type" value="Genomic_DNA"/>
</dbReference>
<keyword evidence="2" id="KW-1185">Reference proteome</keyword>
<dbReference type="Pfam" id="PF14595">
    <property type="entry name" value="Thioredoxin_9"/>
    <property type="match status" value="1"/>
</dbReference>
<protein>
    <submittedName>
        <fullName evidence="1">Thioredoxin family protein</fullName>
    </submittedName>
</protein>
<accession>A0A6N8J5R7</accession>
<dbReference type="Gene3D" id="3.40.30.10">
    <property type="entry name" value="Glutaredoxin"/>
    <property type="match status" value="1"/>
</dbReference>
<evidence type="ECO:0000313" key="1">
    <source>
        <dbReference type="EMBL" id="MVT39559.1"/>
    </source>
</evidence>
<dbReference type="Proteomes" id="UP000468388">
    <property type="component" value="Unassembled WGS sequence"/>
</dbReference>
<organism evidence="1 2">
    <name type="scientific">Chitinophaga oryziterrae</name>
    <dbReference type="NCBI Taxonomy" id="1031224"/>
    <lineage>
        <taxon>Bacteria</taxon>
        <taxon>Pseudomonadati</taxon>
        <taxon>Bacteroidota</taxon>
        <taxon>Chitinophagia</taxon>
        <taxon>Chitinophagales</taxon>
        <taxon>Chitinophagaceae</taxon>
        <taxon>Chitinophaga</taxon>
    </lineage>
</organism>